<accession>V6IE95</accession>
<dbReference type="InterPro" id="IPR058093">
    <property type="entry name" value="LA_2272-like"/>
</dbReference>
<protein>
    <submittedName>
        <fullName evidence="1">Uncharacterized protein</fullName>
    </submittedName>
</protein>
<dbReference type="AlphaFoldDB" id="V6IE95"/>
<dbReference type="NCBIfam" id="NF047436">
    <property type="entry name" value="LA_2272_repeat"/>
    <property type="match status" value="1"/>
</dbReference>
<keyword evidence="2" id="KW-1185">Reference proteome</keyword>
<dbReference type="EMBL" id="AHMT02000029">
    <property type="protein sequence ID" value="EQA62698.1"/>
    <property type="molecule type" value="Genomic_DNA"/>
</dbReference>
<comment type="caution">
    <text evidence="1">The sequence shown here is derived from an EMBL/GenBank/DDBJ whole genome shotgun (WGS) entry which is preliminary data.</text>
</comment>
<proteinExistence type="predicted"/>
<gene>
    <name evidence="1" type="ORF">LEP1GSC062_2847</name>
</gene>
<evidence type="ECO:0000313" key="2">
    <source>
        <dbReference type="Proteomes" id="UP000018747"/>
    </source>
</evidence>
<organism evidence="1 2">
    <name type="scientific">Leptospira alexanderi serovar Manhao 3 str. L 60</name>
    <dbReference type="NCBI Taxonomy" id="1049759"/>
    <lineage>
        <taxon>Bacteria</taxon>
        <taxon>Pseudomonadati</taxon>
        <taxon>Spirochaetota</taxon>
        <taxon>Spirochaetia</taxon>
        <taxon>Leptospirales</taxon>
        <taxon>Leptospiraceae</taxon>
        <taxon>Leptospira</taxon>
    </lineage>
</organism>
<name>V6IE95_9LEPT</name>
<sequence length="94" mass="10187">MTSERTIKISPKTETEIFRLNLLYGASKNLYGINVGLLNYIKENLVGFQIGGVNVVDGKAYAAQIGLFNQSEGGFTIQIGAVNKVESTTMEARA</sequence>
<reference evidence="1" key="1">
    <citation type="submission" date="2013-05" db="EMBL/GenBank/DDBJ databases">
        <authorList>
            <person name="Harkins D.M."/>
            <person name="Durkin A.S."/>
            <person name="Brinkac L.M."/>
            <person name="Haft D.H."/>
            <person name="Selengut J.D."/>
            <person name="Sanka R."/>
            <person name="DePew J."/>
            <person name="Purushe J."/>
            <person name="Hartskeerl R.A."/>
            <person name="Ahmed A."/>
            <person name="van der Linden H."/>
            <person name="Goris M.G.A."/>
            <person name="Vinetz J.M."/>
            <person name="Sutton G.G."/>
            <person name="Nierman W.C."/>
            <person name="Fouts D.E."/>
        </authorList>
    </citation>
    <scope>NUCLEOTIDE SEQUENCE [LARGE SCALE GENOMIC DNA]</scope>
    <source>
        <strain evidence="1">L 60</strain>
    </source>
</reference>
<dbReference type="Proteomes" id="UP000018747">
    <property type="component" value="Unassembled WGS sequence"/>
</dbReference>
<evidence type="ECO:0000313" key="1">
    <source>
        <dbReference type="EMBL" id="EQA62698.1"/>
    </source>
</evidence>
<dbReference type="NCBIfam" id="NF047435">
    <property type="entry name" value="LA_2272_fam_lipo"/>
    <property type="match status" value="1"/>
</dbReference>